<sequence>MIRSRINRLLVTNSNSLPHTVYQRTAWFSPKFQLLSSATPAFNRPDSLDQNYSGVANNNKPIIRRYQSVAAIRAVEDINEQAPQIASQVPPPHQNYVSQFSNLAERIIDDFKLAEIQLTSYGVETLKKLYGDLSDQNITVDVMQMMVKRLAEFEQAREESGIKVFKTWVPANEPHTCGARFHTNSLRILKCHPRGMWEVLELESQKFGQNHWSMKVYWFLAYLIKADIIQRRELPEYHGDAEDEHMWGASRVKWRRLL</sequence>
<keyword evidence="2" id="KW-1185">Reference proteome</keyword>
<dbReference type="Proteomes" id="UP001365542">
    <property type="component" value="Unassembled WGS sequence"/>
</dbReference>
<gene>
    <name evidence="1" type="ORF">TWF694_003274</name>
</gene>
<evidence type="ECO:0000313" key="1">
    <source>
        <dbReference type="EMBL" id="KAK6532112.1"/>
    </source>
</evidence>
<reference evidence="1 2" key="1">
    <citation type="submission" date="2019-10" db="EMBL/GenBank/DDBJ databases">
        <authorList>
            <person name="Palmer J.M."/>
        </authorList>
    </citation>
    <scope>NUCLEOTIDE SEQUENCE [LARGE SCALE GENOMIC DNA]</scope>
    <source>
        <strain evidence="1 2">TWF694</strain>
    </source>
</reference>
<name>A0AAV9X295_9PEZI</name>
<comment type="caution">
    <text evidence="1">The sequence shown here is derived from an EMBL/GenBank/DDBJ whole genome shotgun (WGS) entry which is preliminary data.</text>
</comment>
<proteinExistence type="predicted"/>
<accession>A0AAV9X295</accession>
<organism evidence="1 2">
    <name type="scientific">Orbilia ellipsospora</name>
    <dbReference type="NCBI Taxonomy" id="2528407"/>
    <lineage>
        <taxon>Eukaryota</taxon>
        <taxon>Fungi</taxon>
        <taxon>Dikarya</taxon>
        <taxon>Ascomycota</taxon>
        <taxon>Pezizomycotina</taxon>
        <taxon>Orbiliomycetes</taxon>
        <taxon>Orbiliales</taxon>
        <taxon>Orbiliaceae</taxon>
        <taxon>Orbilia</taxon>
    </lineage>
</organism>
<evidence type="ECO:0000313" key="2">
    <source>
        <dbReference type="Proteomes" id="UP001365542"/>
    </source>
</evidence>
<dbReference type="AlphaFoldDB" id="A0AAV9X295"/>
<dbReference type="EMBL" id="JAVHJO010000012">
    <property type="protein sequence ID" value="KAK6532112.1"/>
    <property type="molecule type" value="Genomic_DNA"/>
</dbReference>
<protein>
    <submittedName>
        <fullName evidence="1">Uncharacterized protein</fullName>
    </submittedName>
</protein>